<protein>
    <submittedName>
        <fullName evidence="1">Uncharacterized protein</fullName>
    </submittedName>
</protein>
<dbReference type="RefSeq" id="WP_112283992.1">
    <property type="nucleotide sequence ID" value="NZ_MASW01000006.1"/>
</dbReference>
<proteinExistence type="predicted"/>
<comment type="caution">
    <text evidence="1">The sequence shown here is derived from an EMBL/GenBank/DDBJ whole genome shotgun (WGS) entry which is preliminary data.</text>
</comment>
<dbReference type="Proteomes" id="UP000249915">
    <property type="component" value="Unassembled WGS sequence"/>
</dbReference>
<reference evidence="1 2" key="1">
    <citation type="submission" date="2016-07" db="EMBL/GenBank/DDBJ databases">
        <title>Draft genome sequence of Prauserella muralis DSM 45305, isolated from a mould-covered wall in an indoor environment.</title>
        <authorList>
            <person name="Ruckert C."/>
            <person name="Albersmeier A."/>
            <person name="Jiang C.-L."/>
            <person name="Jiang Y."/>
            <person name="Kalinowski J."/>
            <person name="Schneider O."/>
            <person name="Winkler A."/>
            <person name="Zotchev S.B."/>
        </authorList>
    </citation>
    <scope>NUCLEOTIDE SEQUENCE [LARGE SCALE GENOMIC DNA]</scope>
    <source>
        <strain evidence="1 2">DSM 45305</strain>
    </source>
</reference>
<dbReference type="EMBL" id="MASW01000006">
    <property type="protein sequence ID" value="PXY20863.1"/>
    <property type="molecule type" value="Genomic_DNA"/>
</dbReference>
<sequence>MTVNPLADLVHMTYSLTETSARRLMDEPAPASNPEKPEEPPSSECFETHMADTRRYAFAFSTFSLAKFADHLEKVGHFTAAREARHLVALHQQTLRTGRP</sequence>
<gene>
    <name evidence="1" type="ORF">BAY60_25500</name>
</gene>
<evidence type="ECO:0000313" key="1">
    <source>
        <dbReference type="EMBL" id="PXY20863.1"/>
    </source>
</evidence>
<keyword evidence="2" id="KW-1185">Reference proteome</keyword>
<organism evidence="1 2">
    <name type="scientific">Prauserella muralis</name>
    <dbReference type="NCBI Taxonomy" id="588067"/>
    <lineage>
        <taxon>Bacteria</taxon>
        <taxon>Bacillati</taxon>
        <taxon>Actinomycetota</taxon>
        <taxon>Actinomycetes</taxon>
        <taxon>Pseudonocardiales</taxon>
        <taxon>Pseudonocardiaceae</taxon>
        <taxon>Prauserella</taxon>
    </lineage>
</organism>
<accession>A0A2V4ALJ5</accession>
<name>A0A2V4ALJ5_9PSEU</name>
<evidence type="ECO:0000313" key="2">
    <source>
        <dbReference type="Proteomes" id="UP000249915"/>
    </source>
</evidence>
<dbReference type="AlphaFoldDB" id="A0A2V4ALJ5"/>